<dbReference type="InterPro" id="IPR017853">
    <property type="entry name" value="GH"/>
</dbReference>
<dbReference type="NCBIfam" id="NF047446">
    <property type="entry name" value="barrel_OmpL47"/>
    <property type="match status" value="1"/>
</dbReference>
<dbReference type="SUPFAM" id="SSF49785">
    <property type="entry name" value="Galactose-binding domain-like"/>
    <property type="match status" value="1"/>
</dbReference>
<organism evidence="3 4">
    <name type="scientific">Paenibacillus phytorum</name>
    <dbReference type="NCBI Taxonomy" id="2654977"/>
    <lineage>
        <taxon>Bacteria</taxon>
        <taxon>Bacillati</taxon>
        <taxon>Bacillota</taxon>
        <taxon>Bacilli</taxon>
        <taxon>Bacillales</taxon>
        <taxon>Paenibacillaceae</taxon>
        <taxon>Paenibacillus</taxon>
    </lineage>
</organism>
<evidence type="ECO:0000259" key="2">
    <source>
        <dbReference type="PROSITE" id="PS50022"/>
    </source>
</evidence>
<feature type="domain" description="F5/8 type C" evidence="2">
    <location>
        <begin position="421"/>
        <end position="569"/>
    </location>
</feature>
<dbReference type="Pfam" id="PF00754">
    <property type="entry name" value="F5_F8_type_C"/>
    <property type="match status" value="1"/>
</dbReference>
<dbReference type="SUPFAM" id="SSF51445">
    <property type="entry name" value="(Trans)glycosidases"/>
    <property type="match status" value="1"/>
</dbReference>
<evidence type="ECO:0000313" key="4">
    <source>
        <dbReference type="Proteomes" id="UP000616779"/>
    </source>
</evidence>
<dbReference type="PROSITE" id="PS50022">
    <property type="entry name" value="FA58C_3"/>
    <property type="match status" value="1"/>
</dbReference>
<keyword evidence="1" id="KW-0732">Signal</keyword>
<keyword evidence="4" id="KW-1185">Reference proteome</keyword>
<evidence type="ECO:0000256" key="1">
    <source>
        <dbReference type="SAM" id="SignalP"/>
    </source>
</evidence>
<dbReference type="Gene3D" id="3.20.20.80">
    <property type="entry name" value="Glycosidases"/>
    <property type="match status" value="1"/>
</dbReference>
<name>A0ABX1Y895_9BACL</name>
<comment type="caution">
    <text evidence="3">The sequence shown here is derived from an EMBL/GenBank/DDBJ whole genome shotgun (WGS) entry which is preliminary data.</text>
</comment>
<accession>A0ABX1Y895</accession>
<dbReference type="Gene3D" id="2.60.120.260">
    <property type="entry name" value="Galactose-binding domain-like"/>
    <property type="match status" value="1"/>
</dbReference>
<feature type="signal peptide" evidence="1">
    <location>
        <begin position="1"/>
        <end position="30"/>
    </location>
</feature>
<proteinExistence type="predicted"/>
<dbReference type="Proteomes" id="UP000616779">
    <property type="component" value="Unassembled WGS sequence"/>
</dbReference>
<sequence>MVVMLRTIRNFFIAMLFLYSTIFSSGNANASLNNPNTDWFMNAKYGLFFHYLAGYNDITGSNITQWNSSVNTFDVNAFANNMEAAGAGYVVLTLGQNSGYYNSPNATYETLAGYTVGAKTSTRDLPLDLYNALNAKGIKLMLYLPSNAPGNDSFAANNMGLTTKTSGDWNVNSTFGDKWAQVIQTWADRYGDKIAGWWFDGYYSWNGFDSTYAQKYSSAVKHGNPNAIVSFNPGVSMKKNPLAGDYEDYTSGELTSFGAVPTSRWLEGLQWHMLSHLGSGWAGANKSFTDTYMVNYINSVNQNQGVVSMDAAIFRNGSLSPDQLNQMKAIKAGVRNVNSGNLNSITAPADITGAIGSAKTADALGLPKTVSLVTDAGWGYANVTWNVDASNYDPTVKTAQTFTVNGTVTLPTGVANPNNVPLTTSINVTVNKIPSSQMTATATSQETVGENNAASMAIDGNPQTIWHTKWDKSGVLPQSITLNLGGTYPIDKVAYLPRPSGSNGNITGYNVFVSTDGVTFTKVASGTWKNDNAVKVATFDPTEASYVKLEATAGVGGWASAAEINVFVEHQPPTTTDNAPSGWVNQDVTVTLSASDIGSGVANTYYTVDDGAEQTGTTVVLSEEGVHKLVYWSVDKAGNVETPHTAVVQLDKTAPTLHVVLDKTILWPANHQMITVSASVYSEDSLSGIESVVLTSIISNESDNGLGDGQTSNDIQGVELGTLDTTFLLRAERSGEGNGRIYTITYTAFDHAGNKTSASSTVTVPHDKSDK</sequence>
<evidence type="ECO:0000313" key="3">
    <source>
        <dbReference type="EMBL" id="NOU77170.1"/>
    </source>
</evidence>
<dbReference type="InterPro" id="IPR058094">
    <property type="entry name" value="Ig-like_OmpL47-like"/>
</dbReference>
<gene>
    <name evidence="3" type="ORF">GC098_38405</name>
</gene>
<protein>
    <recommendedName>
        <fullName evidence="2">F5/8 type C domain-containing protein</fullName>
    </recommendedName>
</protein>
<reference evidence="3 4" key="1">
    <citation type="submission" date="2019-10" db="EMBL/GenBank/DDBJ databases">
        <title>Description of Paenibacillus terrestris sp. nov.</title>
        <authorList>
            <person name="Carlier A."/>
            <person name="Qi S."/>
        </authorList>
    </citation>
    <scope>NUCLEOTIDE SEQUENCE [LARGE SCALE GENOMIC DNA]</scope>
    <source>
        <strain evidence="3 4">LMG 31458</strain>
    </source>
</reference>
<dbReference type="InterPro" id="IPR013783">
    <property type="entry name" value="Ig-like_fold"/>
</dbReference>
<feature type="chain" id="PRO_5046915355" description="F5/8 type C domain-containing protein" evidence="1">
    <location>
        <begin position="31"/>
        <end position="771"/>
    </location>
</feature>
<dbReference type="Pfam" id="PF01120">
    <property type="entry name" value="Alpha_L_fucos"/>
    <property type="match status" value="1"/>
</dbReference>
<dbReference type="EMBL" id="WHOA01000260">
    <property type="protein sequence ID" value="NOU77170.1"/>
    <property type="molecule type" value="Genomic_DNA"/>
</dbReference>
<dbReference type="InterPro" id="IPR008979">
    <property type="entry name" value="Galactose-bd-like_sf"/>
</dbReference>
<dbReference type="Gene3D" id="2.60.40.10">
    <property type="entry name" value="Immunoglobulins"/>
    <property type="match status" value="1"/>
</dbReference>
<dbReference type="InterPro" id="IPR000421">
    <property type="entry name" value="FA58C"/>
</dbReference>
<dbReference type="Gene3D" id="3.30.1920.20">
    <property type="match status" value="1"/>
</dbReference>
<dbReference type="InterPro" id="IPR057739">
    <property type="entry name" value="Glyco_hydro_29_N"/>
</dbReference>